<evidence type="ECO:0000256" key="1">
    <source>
        <dbReference type="SAM" id="Phobius"/>
    </source>
</evidence>
<dbReference type="EMBL" id="RFLX01000007">
    <property type="protein sequence ID" value="RMI24690.1"/>
    <property type="molecule type" value="Genomic_DNA"/>
</dbReference>
<name>A0ABX9VLD9_9PROT</name>
<evidence type="ECO:0000313" key="2">
    <source>
        <dbReference type="EMBL" id="RMI24690.1"/>
    </source>
</evidence>
<feature type="non-terminal residue" evidence="2">
    <location>
        <position position="1"/>
    </location>
</feature>
<comment type="caution">
    <text evidence="2">The sequence shown here is derived from an EMBL/GenBank/DDBJ whole genome shotgun (WGS) entry which is preliminary data.</text>
</comment>
<dbReference type="RefSeq" id="WP_199726495.1">
    <property type="nucleotide sequence ID" value="NZ_RFLX01000007.1"/>
</dbReference>
<accession>A0ABX9VLD9</accession>
<keyword evidence="1" id="KW-1133">Transmembrane helix</keyword>
<keyword evidence="3" id="KW-1185">Reference proteome</keyword>
<organism evidence="2 3">
    <name type="scientific">Teichococcus wenyumeiae</name>
    <dbReference type="NCBI Taxonomy" id="2478470"/>
    <lineage>
        <taxon>Bacteria</taxon>
        <taxon>Pseudomonadati</taxon>
        <taxon>Pseudomonadota</taxon>
        <taxon>Alphaproteobacteria</taxon>
        <taxon>Acetobacterales</taxon>
        <taxon>Roseomonadaceae</taxon>
        <taxon>Roseomonas</taxon>
    </lineage>
</organism>
<gene>
    <name evidence="2" type="ORF">EBE87_11085</name>
</gene>
<evidence type="ECO:0000313" key="3">
    <source>
        <dbReference type="Proteomes" id="UP000274097"/>
    </source>
</evidence>
<sequence>VAVVFLAAAPRVVVALRAVLAAAFFGAAVFAAAGLRAVADLLAVVLAVDLRAAPAVLVAAVLRAPPDLAAVDLEAVDFAAGFAVLAAVFAGAAAFFAAAGWRPAVLAFRVAAVRRLVLIAIGRARPEPVSLVSSICWLSLPLPFWAIPIHPADLVGRCRVVPPSACLSHRAPQEEERGGMACPVPLPLVCTLARA</sequence>
<feature type="transmembrane region" description="Helical" evidence="1">
    <location>
        <begin position="82"/>
        <end position="101"/>
    </location>
</feature>
<feature type="transmembrane region" description="Helical" evidence="1">
    <location>
        <begin position="12"/>
        <end position="34"/>
    </location>
</feature>
<keyword evidence="1" id="KW-0812">Transmembrane</keyword>
<reference evidence="2 3" key="1">
    <citation type="submission" date="2018-10" db="EMBL/GenBank/DDBJ databases">
        <title>Roseomonas sp. nov., isolated from feces of Tibetan antelopes in the Qinghai-Tibet plateau, China.</title>
        <authorList>
            <person name="Tian Z."/>
        </authorList>
    </citation>
    <scope>NUCLEOTIDE SEQUENCE [LARGE SCALE GENOMIC DNA]</scope>
    <source>
        <strain evidence="2 3">Z23</strain>
    </source>
</reference>
<protein>
    <submittedName>
        <fullName evidence="2">Uncharacterized protein</fullName>
    </submittedName>
</protein>
<dbReference type="Proteomes" id="UP000274097">
    <property type="component" value="Unassembled WGS sequence"/>
</dbReference>
<proteinExistence type="predicted"/>
<feature type="transmembrane region" description="Helical" evidence="1">
    <location>
        <begin position="41"/>
        <end position="62"/>
    </location>
</feature>
<keyword evidence="1" id="KW-0472">Membrane</keyword>